<gene>
    <name evidence="13" type="ORF">HPG69_007587</name>
</gene>
<accession>A0A7J7EFD8</accession>
<protein>
    <recommendedName>
        <fullName evidence="11">Vomeronasal type-1 receptor</fullName>
    </recommendedName>
</protein>
<evidence type="ECO:0000256" key="8">
    <source>
        <dbReference type="ARBA" id="ARBA00023136"/>
    </source>
</evidence>
<dbReference type="Pfam" id="PF03402">
    <property type="entry name" value="V1R"/>
    <property type="match status" value="1"/>
</dbReference>
<keyword evidence="6" id="KW-1133">Transmembrane helix</keyword>
<dbReference type="InterPro" id="IPR004072">
    <property type="entry name" value="Vmron_rcpt_1"/>
</dbReference>
<evidence type="ECO:0000256" key="9">
    <source>
        <dbReference type="ARBA" id="ARBA00023170"/>
    </source>
</evidence>
<dbReference type="PANTHER" id="PTHR24062">
    <property type="entry name" value="VOMERONASAL TYPE-1 RECEPTOR"/>
    <property type="match status" value="1"/>
</dbReference>
<name>A0A7J7EFD8_DICBM</name>
<evidence type="ECO:0000256" key="7">
    <source>
        <dbReference type="ARBA" id="ARBA00023040"/>
    </source>
</evidence>
<reference evidence="13 14" key="1">
    <citation type="journal article" date="2020" name="Mol. Biol. Evol.">
        <title>Interspecific Gene Flow and the Evolution of Specialization in Black and White Rhinoceros.</title>
        <authorList>
            <person name="Moodley Y."/>
            <person name="Westbury M.V."/>
            <person name="Russo I.M."/>
            <person name="Gopalakrishnan S."/>
            <person name="Rakotoarivelo A."/>
            <person name="Olsen R.A."/>
            <person name="Prost S."/>
            <person name="Tunstall T."/>
            <person name="Ryder O.A."/>
            <person name="Dalen L."/>
            <person name="Bruford M.W."/>
        </authorList>
    </citation>
    <scope>NUCLEOTIDE SEQUENCE [LARGE SCALE GENOMIC DNA]</scope>
    <source>
        <strain evidence="13">SBR-YM</strain>
        <tissue evidence="13">Skin</tissue>
    </source>
</reference>
<comment type="similarity">
    <text evidence="2 11">Belongs to the G-protein coupled receptor 1 family.</text>
</comment>
<dbReference type="GO" id="GO:0016503">
    <property type="term" value="F:pheromone receptor activity"/>
    <property type="evidence" value="ECO:0007669"/>
    <property type="project" value="InterPro"/>
</dbReference>
<evidence type="ECO:0000256" key="2">
    <source>
        <dbReference type="ARBA" id="ARBA00010663"/>
    </source>
</evidence>
<keyword evidence="8" id="KW-0472">Membrane</keyword>
<evidence type="ECO:0000256" key="4">
    <source>
        <dbReference type="ARBA" id="ARBA00022507"/>
    </source>
</evidence>
<keyword evidence="3 11" id="KW-1003">Cell membrane</keyword>
<evidence type="ECO:0000256" key="10">
    <source>
        <dbReference type="ARBA" id="ARBA00023224"/>
    </source>
</evidence>
<evidence type="ECO:0000256" key="6">
    <source>
        <dbReference type="ARBA" id="ARBA00022989"/>
    </source>
</evidence>
<dbReference type="Gene3D" id="1.20.1070.10">
    <property type="entry name" value="Rhodopsin 7-helix transmembrane proteins"/>
    <property type="match status" value="1"/>
</dbReference>
<dbReference type="GO" id="GO:0019236">
    <property type="term" value="P:response to pheromone"/>
    <property type="evidence" value="ECO:0007669"/>
    <property type="project" value="UniProtKB-KW"/>
</dbReference>
<comment type="subcellular location">
    <subcellularLocation>
        <location evidence="1 11">Cell membrane</location>
        <topology evidence="1 11">Multi-pass membrane protein</topology>
    </subcellularLocation>
</comment>
<evidence type="ECO:0000256" key="5">
    <source>
        <dbReference type="ARBA" id="ARBA00022692"/>
    </source>
</evidence>
<feature type="region of interest" description="Disordered" evidence="12">
    <location>
        <begin position="25"/>
        <end position="47"/>
    </location>
</feature>
<evidence type="ECO:0000256" key="12">
    <source>
        <dbReference type="SAM" id="MobiDB-lite"/>
    </source>
</evidence>
<keyword evidence="7 11" id="KW-0297">G-protein coupled receptor</keyword>
<dbReference type="GO" id="GO:0005886">
    <property type="term" value="C:plasma membrane"/>
    <property type="evidence" value="ECO:0007669"/>
    <property type="project" value="UniProtKB-SubCell"/>
</dbReference>
<dbReference type="AlphaFoldDB" id="A0A7J7EFD8"/>
<evidence type="ECO:0000313" key="14">
    <source>
        <dbReference type="Proteomes" id="UP000551758"/>
    </source>
</evidence>
<dbReference type="SUPFAM" id="SSF81321">
    <property type="entry name" value="Family A G protein-coupled receptor-like"/>
    <property type="match status" value="1"/>
</dbReference>
<evidence type="ECO:0000256" key="11">
    <source>
        <dbReference type="RuleBase" id="RU364061"/>
    </source>
</evidence>
<keyword evidence="9 11" id="KW-0675">Receptor</keyword>
<proteinExistence type="inferred from homology"/>
<keyword evidence="5" id="KW-0812">Transmembrane</keyword>
<comment type="caution">
    <text evidence="13">The sequence shown here is derived from an EMBL/GenBank/DDBJ whole genome shotgun (WGS) entry which is preliminary data.</text>
</comment>
<evidence type="ECO:0000313" key="13">
    <source>
        <dbReference type="EMBL" id="KAF5914391.1"/>
    </source>
</evidence>
<keyword evidence="14" id="KW-1185">Reference proteome</keyword>
<keyword evidence="4 11" id="KW-0589">Pheromone response</keyword>
<dbReference type="EMBL" id="JACDTQ010003275">
    <property type="protein sequence ID" value="KAF5914391.1"/>
    <property type="molecule type" value="Genomic_DNA"/>
</dbReference>
<evidence type="ECO:0000256" key="3">
    <source>
        <dbReference type="ARBA" id="ARBA00022475"/>
    </source>
</evidence>
<dbReference type="Proteomes" id="UP000551758">
    <property type="component" value="Unassembled WGS sequence"/>
</dbReference>
<organism evidence="13 14">
    <name type="scientific">Diceros bicornis minor</name>
    <name type="common">South-central black rhinoceros</name>
    <dbReference type="NCBI Taxonomy" id="77932"/>
    <lineage>
        <taxon>Eukaryota</taxon>
        <taxon>Metazoa</taxon>
        <taxon>Chordata</taxon>
        <taxon>Craniata</taxon>
        <taxon>Vertebrata</taxon>
        <taxon>Euteleostomi</taxon>
        <taxon>Mammalia</taxon>
        <taxon>Eutheria</taxon>
        <taxon>Laurasiatheria</taxon>
        <taxon>Perissodactyla</taxon>
        <taxon>Rhinocerotidae</taxon>
        <taxon>Diceros</taxon>
    </lineage>
</organism>
<sequence length="200" mass="22644">MVWSIERTWYHVASRALCAQLAPQSSSHGNQRSRISKRRRCASADVSNHTGKRHYYEYEPGPVSVTGSRSTDLTLKHLIAANTLVILSQGVPQTMAAFGLKHFLNDFGCKLVFYVHTVGKGVSIGSTCLLSVFQAIIISPRNSRWTKLKAKAPRFMRITNIFSWILHRLNSPELTGQRSEKNFLNVKAYVMINEQHENEK</sequence>
<keyword evidence="10 11" id="KW-0807">Transducer</keyword>
<evidence type="ECO:0000256" key="1">
    <source>
        <dbReference type="ARBA" id="ARBA00004651"/>
    </source>
</evidence>